<protein>
    <submittedName>
        <fullName evidence="3">DUF3592 domain-containing protein</fullName>
    </submittedName>
</protein>
<feature type="transmembrane region" description="Helical" evidence="1">
    <location>
        <begin position="12"/>
        <end position="31"/>
    </location>
</feature>
<organism evidence="3 4">
    <name type="scientific">Halorutilus salinus</name>
    <dbReference type="NCBI Taxonomy" id="2487751"/>
    <lineage>
        <taxon>Archaea</taxon>
        <taxon>Methanobacteriati</taxon>
        <taxon>Methanobacteriota</taxon>
        <taxon>Stenosarchaea group</taxon>
        <taxon>Halobacteria</taxon>
        <taxon>Halorutilales</taxon>
        <taxon>Halorutilaceae</taxon>
        <taxon>Halorutilus</taxon>
    </lineage>
</organism>
<dbReference type="EMBL" id="RKLV01000004">
    <property type="protein sequence ID" value="MCX2818757.1"/>
    <property type="molecule type" value="Genomic_DNA"/>
</dbReference>
<evidence type="ECO:0000313" key="3">
    <source>
        <dbReference type="EMBL" id="MCX2818757.1"/>
    </source>
</evidence>
<evidence type="ECO:0000259" key="2">
    <source>
        <dbReference type="Pfam" id="PF12158"/>
    </source>
</evidence>
<reference evidence="3" key="1">
    <citation type="submission" date="2022-09" db="EMBL/GenBank/DDBJ databases">
        <title>Haloadaptaus new haloarchaeum isolated from saline soil.</title>
        <authorList>
            <person name="Duran-Viseras A."/>
            <person name="Sanchez-Porro C."/>
            <person name="Ventosa A."/>
        </authorList>
    </citation>
    <scope>NUCLEOTIDE SEQUENCE</scope>
    <source>
        <strain evidence="3">F3-133</strain>
    </source>
</reference>
<gene>
    <name evidence="3" type="ORF">EGH25_05255</name>
</gene>
<feature type="domain" description="DUF3592" evidence="2">
    <location>
        <begin position="46"/>
        <end position="132"/>
    </location>
</feature>
<dbReference type="Proteomes" id="UP001149411">
    <property type="component" value="Unassembled WGS sequence"/>
</dbReference>
<sequence length="161" mass="17315">MARVSVGDKVSSLVALAVLVVGLGIAGVGAYDYVGQSTAVENAVTVEATVTETEVTEVSKRRGGTEYDPDVRFRYTYEGERYVSENLFPATVTPDYGTREEAESVLEGYGTEATTEAYVNPESPEEAFLKNETTKTPLTVAVMGLFMGLLGGTSFVKSFKR</sequence>
<keyword evidence="4" id="KW-1185">Reference proteome</keyword>
<dbReference type="AlphaFoldDB" id="A0A9Q4C2N8"/>
<keyword evidence="1" id="KW-1133">Transmembrane helix</keyword>
<name>A0A9Q4C2N8_9EURY</name>
<evidence type="ECO:0000256" key="1">
    <source>
        <dbReference type="SAM" id="Phobius"/>
    </source>
</evidence>
<feature type="transmembrane region" description="Helical" evidence="1">
    <location>
        <begin position="138"/>
        <end position="156"/>
    </location>
</feature>
<dbReference type="Pfam" id="PF12158">
    <property type="entry name" value="DUF3592"/>
    <property type="match status" value="1"/>
</dbReference>
<keyword evidence="1" id="KW-0472">Membrane</keyword>
<accession>A0A9Q4C2N8</accession>
<dbReference type="RefSeq" id="WP_266086597.1">
    <property type="nucleotide sequence ID" value="NZ_RKLV01000004.1"/>
</dbReference>
<evidence type="ECO:0000313" key="4">
    <source>
        <dbReference type="Proteomes" id="UP001149411"/>
    </source>
</evidence>
<dbReference type="InterPro" id="IPR021994">
    <property type="entry name" value="DUF3592"/>
</dbReference>
<proteinExistence type="predicted"/>
<keyword evidence="1" id="KW-0812">Transmembrane</keyword>
<comment type="caution">
    <text evidence="3">The sequence shown here is derived from an EMBL/GenBank/DDBJ whole genome shotgun (WGS) entry which is preliminary data.</text>
</comment>